<name>A0AAP7CDA0_9CORY</name>
<dbReference type="Proteomes" id="UP000591626">
    <property type="component" value="Unassembled WGS sequence"/>
</dbReference>
<feature type="chain" id="PRO_5043010505" evidence="1">
    <location>
        <begin position="22"/>
        <end position="149"/>
    </location>
</feature>
<dbReference type="RefSeq" id="WP_167617326.1">
    <property type="nucleotide sequence ID" value="NZ_JAAUVV010000026.1"/>
</dbReference>
<evidence type="ECO:0000313" key="2">
    <source>
        <dbReference type="EMBL" id="NJJ04774.1"/>
    </source>
</evidence>
<evidence type="ECO:0000313" key="3">
    <source>
        <dbReference type="Proteomes" id="UP000591626"/>
    </source>
</evidence>
<dbReference type="AlphaFoldDB" id="A0AAP7CDA0"/>
<keyword evidence="1" id="KW-0732">Signal</keyword>
<comment type="caution">
    <text evidence="2">The sequence shown here is derived from an EMBL/GenBank/DDBJ whole genome shotgun (WGS) entry which is preliminary data.</text>
</comment>
<reference evidence="2 3" key="1">
    <citation type="submission" date="2020-03" db="EMBL/GenBank/DDBJ databases">
        <title>Draft genome sequences of bacterial isolates from the female urobiome.</title>
        <authorList>
            <person name="Miller-Ensminger T."/>
            <person name="Wolfe A.J."/>
            <person name="Putonti C."/>
        </authorList>
    </citation>
    <scope>NUCLEOTIDE SEQUENCE [LARGE SCALE GENOMIC DNA]</scope>
    <source>
        <strain evidence="2 3">UMB8490</strain>
    </source>
</reference>
<organism evidence="2 3">
    <name type="scientific">Corynebacterium coyleae</name>
    <dbReference type="NCBI Taxonomy" id="53374"/>
    <lineage>
        <taxon>Bacteria</taxon>
        <taxon>Bacillati</taxon>
        <taxon>Actinomycetota</taxon>
        <taxon>Actinomycetes</taxon>
        <taxon>Mycobacteriales</taxon>
        <taxon>Corynebacteriaceae</taxon>
        <taxon>Corynebacterium</taxon>
    </lineage>
</organism>
<evidence type="ECO:0000256" key="1">
    <source>
        <dbReference type="SAM" id="SignalP"/>
    </source>
</evidence>
<sequence>MQITRTAPVTVAAVAILTATAALTPSAAAQSNVGTYSNQNGNVRCESYQVGGETKTICVSDTARTTQPECNPPEQLIPAVSISRGFTGTHCWNQGFTGQPKKLNPLQVQRFGSAFIVPGFTGELYVFDTANIALVRAGSTNSVIWKLQR</sequence>
<protein>
    <submittedName>
        <fullName evidence="2">Uncharacterized protein</fullName>
    </submittedName>
</protein>
<gene>
    <name evidence="2" type="ORF">HC138_10510</name>
</gene>
<feature type="signal peptide" evidence="1">
    <location>
        <begin position="1"/>
        <end position="21"/>
    </location>
</feature>
<accession>A0AAP7CDA0</accession>
<dbReference type="EMBL" id="JAAUVV010000026">
    <property type="protein sequence ID" value="NJJ04774.1"/>
    <property type="molecule type" value="Genomic_DNA"/>
</dbReference>
<proteinExistence type="predicted"/>